<evidence type="ECO:0000259" key="1">
    <source>
        <dbReference type="PROSITE" id="PS51186"/>
    </source>
</evidence>
<dbReference type="RefSeq" id="WP_081756309.1">
    <property type="nucleotide sequence ID" value="NZ_CBTK010000146.1"/>
</dbReference>
<dbReference type="SUPFAM" id="SSF55729">
    <property type="entry name" value="Acyl-CoA N-acyltransferases (Nat)"/>
    <property type="match status" value="1"/>
</dbReference>
<dbReference type="CDD" id="cd04301">
    <property type="entry name" value="NAT_SF"/>
    <property type="match status" value="1"/>
</dbReference>
<name>A0A7U7GCP0_9GAMM</name>
<evidence type="ECO:0000313" key="3">
    <source>
        <dbReference type="Proteomes" id="UP000019184"/>
    </source>
</evidence>
<keyword evidence="3" id="KW-1185">Reference proteome</keyword>
<proteinExistence type="predicted"/>
<dbReference type="Proteomes" id="UP000019184">
    <property type="component" value="Unassembled WGS sequence"/>
</dbReference>
<dbReference type="PROSITE" id="PS51186">
    <property type="entry name" value="GNAT"/>
    <property type="match status" value="1"/>
</dbReference>
<dbReference type="InterPro" id="IPR052777">
    <property type="entry name" value="Acetyltransferase_Enz"/>
</dbReference>
<gene>
    <name evidence="2" type="ORF">BN874_230021</name>
</gene>
<dbReference type="Pfam" id="PF13508">
    <property type="entry name" value="Acetyltransf_7"/>
    <property type="match status" value="1"/>
</dbReference>
<comment type="caution">
    <text evidence="2">The sequence shown here is derived from an EMBL/GenBank/DDBJ whole genome shotgun (WGS) entry which is preliminary data.</text>
</comment>
<feature type="domain" description="N-acetyltransferase" evidence="1">
    <location>
        <begin position="1"/>
        <end position="154"/>
    </location>
</feature>
<dbReference type="AlphaFoldDB" id="A0A7U7GCP0"/>
<evidence type="ECO:0000313" key="2">
    <source>
        <dbReference type="EMBL" id="CDH45374.1"/>
    </source>
</evidence>
<dbReference type="PANTHER" id="PTHR43305:SF1">
    <property type="entry name" value="FAMILY N-ACETYLTRANSFERASE, PUTATIVE (AFU_ORTHOLOGUE AFUA_2G01380)-RELATED"/>
    <property type="match status" value="1"/>
</dbReference>
<accession>A0A7U7GCP0</accession>
<dbReference type="InterPro" id="IPR016181">
    <property type="entry name" value="Acyl_CoA_acyltransferase"/>
</dbReference>
<organism evidence="2 3">
    <name type="scientific">Candidatus Contendobacter odensis Run_B_J11</name>
    <dbReference type="NCBI Taxonomy" id="1400861"/>
    <lineage>
        <taxon>Bacteria</taxon>
        <taxon>Pseudomonadati</taxon>
        <taxon>Pseudomonadota</taxon>
        <taxon>Gammaproteobacteria</taxon>
        <taxon>Candidatus Competibacteraceae</taxon>
        <taxon>Candidatus Contendibacter</taxon>
    </lineage>
</organism>
<dbReference type="InterPro" id="IPR000182">
    <property type="entry name" value="GNAT_dom"/>
</dbReference>
<dbReference type="Gene3D" id="3.40.630.30">
    <property type="match status" value="1"/>
</dbReference>
<dbReference type="OrthoDB" id="9805924at2"/>
<dbReference type="GO" id="GO:0016747">
    <property type="term" value="F:acyltransferase activity, transferring groups other than amino-acyl groups"/>
    <property type="evidence" value="ECO:0007669"/>
    <property type="project" value="InterPro"/>
</dbReference>
<dbReference type="EMBL" id="CBTK010000146">
    <property type="protein sequence ID" value="CDH45374.1"/>
    <property type="molecule type" value="Genomic_DNA"/>
</dbReference>
<protein>
    <recommendedName>
        <fullName evidence="1">N-acetyltransferase domain-containing protein</fullName>
    </recommendedName>
</protein>
<sequence length="184" mass="20305">MKMVQVQTADEIETARTLFREYQRFLDVDLCFQGFEEELAALPGCYAPPKGRLLLAWEGEQAVGCVALRPLDDGACEMKRLFVRPDSRGQGLGRLLASRVVSEATALGYVVMRLDTLETLNSAMQLYTSMGFQRRAPYYANPLSGVVYWEQALSNQTPASMAEGSGYSPHFSQHRAVATGRGVG</sequence>
<reference evidence="2 3" key="1">
    <citation type="journal article" date="2014" name="ISME J.">
        <title>Candidatus Competibacter-lineage genomes retrieved from metagenomes reveal functional metabolic diversity.</title>
        <authorList>
            <person name="McIlroy S.J."/>
            <person name="Albertsen M."/>
            <person name="Andresen E.K."/>
            <person name="Saunders A.M."/>
            <person name="Kristiansen R."/>
            <person name="Stokholm-Bjerregaard M."/>
            <person name="Nielsen K.L."/>
            <person name="Nielsen P.H."/>
        </authorList>
    </citation>
    <scope>NUCLEOTIDE SEQUENCE [LARGE SCALE GENOMIC DNA]</scope>
    <source>
        <strain evidence="2 3">Run_B_J11</strain>
    </source>
</reference>
<dbReference type="PANTHER" id="PTHR43305">
    <property type="entry name" value="FAMILY N-ACETYLTRANSFERASE, PUTATIVE (AFU_ORTHOLOGUE AFUA_2G01380)-RELATED"/>
    <property type="match status" value="1"/>
</dbReference>